<dbReference type="AlphaFoldDB" id="A0A174HQ33"/>
<keyword evidence="1" id="KW-0472">Membrane</keyword>
<dbReference type="EMBL" id="CYZT01000161">
    <property type="protein sequence ID" value="CUO75636.1"/>
    <property type="molecule type" value="Genomic_DNA"/>
</dbReference>
<name>A0A174HQ33_FLAPL</name>
<feature type="transmembrane region" description="Helical" evidence="1">
    <location>
        <begin position="52"/>
        <end position="77"/>
    </location>
</feature>
<protein>
    <submittedName>
        <fullName evidence="2">Uncharacterized protein</fullName>
    </submittedName>
</protein>
<dbReference type="Proteomes" id="UP000095746">
    <property type="component" value="Unassembled WGS sequence"/>
</dbReference>
<evidence type="ECO:0000256" key="1">
    <source>
        <dbReference type="SAM" id="Phobius"/>
    </source>
</evidence>
<evidence type="ECO:0000313" key="2">
    <source>
        <dbReference type="EMBL" id="CUO75636.1"/>
    </source>
</evidence>
<sequence>MFSLIAYRCVAAVHADDYRSIEFLSHGAPAGKRDVYGAGEVLLGDKCNPVHIGAAGTVVVPAFGYLAVVAAVSVIVIQRPLRSVREFKAHIVQRSAGQLPAQGIEIAVIKGDPSVPVGGVAHIAVTRAPHLHRHCAGKAVALGVPAGKRDMNRAGIILPRYKCNSPEIGGGGTVVAASLRHLAVIAAIAGVVVVKRPFGGIRPLKLHVIQGVARHSLGQVVKIVVIKGHLAALGNGVGEIPGVLSLRDADGNASAEGAPVAVIAGIGDHHLSPVACGSHKGDVGQVGASAALILLGGVHLAAVILLGDIVVIECPPAAVRLGKDDIAQFPARVAAANPVKVIRVQ</sequence>
<organism evidence="2 3">
    <name type="scientific">Flavonifractor plautii</name>
    <name type="common">Fusobacterium plautii</name>
    <dbReference type="NCBI Taxonomy" id="292800"/>
    <lineage>
        <taxon>Bacteria</taxon>
        <taxon>Bacillati</taxon>
        <taxon>Bacillota</taxon>
        <taxon>Clostridia</taxon>
        <taxon>Eubacteriales</taxon>
        <taxon>Oscillospiraceae</taxon>
        <taxon>Flavonifractor</taxon>
    </lineage>
</organism>
<keyword evidence="1" id="KW-1133">Transmembrane helix</keyword>
<proteinExistence type="predicted"/>
<reference evidence="2 3" key="1">
    <citation type="submission" date="2015-09" db="EMBL/GenBank/DDBJ databases">
        <authorList>
            <consortium name="Pathogen Informatics"/>
        </authorList>
    </citation>
    <scope>NUCLEOTIDE SEQUENCE [LARGE SCALE GENOMIC DNA]</scope>
    <source>
        <strain evidence="2 3">2789STDY5608854</strain>
    </source>
</reference>
<keyword evidence="1" id="KW-0812">Transmembrane</keyword>
<gene>
    <name evidence="2" type="ORF">ERS852411_02106</name>
</gene>
<accession>A0A174HQ33</accession>
<evidence type="ECO:0000313" key="3">
    <source>
        <dbReference type="Proteomes" id="UP000095746"/>
    </source>
</evidence>